<reference evidence="2" key="1">
    <citation type="submission" date="2023-10" db="EMBL/GenBank/DDBJ databases">
        <authorList>
            <person name="Chen Y."/>
            <person name="Shah S."/>
            <person name="Dougan E. K."/>
            <person name="Thang M."/>
            <person name="Chan C."/>
        </authorList>
    </citation>
    <scope>NUCLEOTIDE SEQUENCE [LARGE SCALE GENOMIC DNA]</scope>
</reference>
<name>A0ABN9R647_9DINO</name>
<feature type="non-terminal residue" evidence="2">
    <location>
        <position position="1"/>
    </location>
</feature>
<comment type="caution">
    <text evidence="2">The sequence shown here is derived from an EMBL/GenBank/DDBJ whole genome shotgun (WGS) entry which is preliminary data.</text>
</comment>
<protein>
    <submittedName>
        <fullName evidence="2">Uncharacterized protein</fullName>
    </submittedName>
</protein>
<evidence type="ECO:0000313" key="2">
    <source>
        <dbReference type="EMBL" id="CAK0812628.1"/>
    </source>
</evidence>
<keyword evidence="1" id="KW-0732">Signal</keyword>
<keyword evidence="3" id="KW-1185">Reference proteome</keyword>
<sequence>VDSNCHEWIVVLAVLVVLADCRERLGETVTSDCCERIDGVALSDCHEWIDDATVGFGVVYRTSVSVCAL</sequence>
<feature type="chain" id="PRO_5045433590" evidence="1">
    <location>
        <begin position="22"/>
        <end position="69"/>
    </location>
</feature>
<dbReference type="Proteomes" id="UP001189429">
    <property type="component" value="Unassembled WGS sequence"/>
</dbReference>
<feature type="signal peptide" evidence="1">
    <location>
        <begin position="1"/>
        <end position="21"/>
    </location>
</feature>
<gene>
    <name evidence="2" type="ORF">PCOR1329_LOCUS16878</name>
</gene>
<accession>A0ABN9R647</accession>
<evidence type="ECO:0000256" key="1">
    <source>
        <dbReference type="SAM" id="SignalP"/>
    </source>
</evidence>
<organism evidence="2 3">
    <name type="scientific">Prorocentrum cordatum</name>
    <dbReference type="NCBI Taxonomy" id="2364126"/>
    <lineage>
        <taxon>Eukaryota</taxon>
        <taxon>Sar</taxon>
        <taxon>Alveolata</taxon>
        <taxon>Dinophyceae</taxon>
        <taxon>Prorocentrales</taxon>
        <taxon>Prorocentraceae</taxon>
        <taxon>Prorocentrum</taxon>
    </lineage>
</organism>
<proteinExistence type="predicted"/>
<evidence type="ECO:0000313" key="3">
    <source>
        <dbReference type="Proteomes" id="UP001189429"/>
    </source>
</evidence>
<dbReference type="EMBL" id="CAUYUJ010005196">
    <property type="protein sequence ID" value="CAK0812628.1"/>
    <property type="molecule type" value="Genomic_DNA"/>
</dbReference>